<proteinExistence type="inferred from homology"/>
<evidence type="ECO:0000313" key="5">
    <source>
        <dbReference type="Proteomes" id="UP001445335"/>
    </source>
</evidence>
<keyword evidence="5" id="KW-1185">Reference proteome</keyword>
<comment type="similarity">
    <text evidence="1">Belongs to the isochorismatase family.</text>
</comment>
<accession>A0AAW1SCV7</accession>
<dbReference type="PANTHER" id="PTHR43540">
    <property type="entry name" value="PEROXYUREIDOACRYLATE/UREIDOACRYLATE AMIDOHYDROLASE-RELATED"/>
    <property type="match status" value="1"/>
</dbReference>
<dbReference type="SUPFAM" id="SSF52499">
    <property type="entry name" value="Isochorismatase-like hydrolases"/>
    <property type="match status" value="1"/>
</dbReference>
<reference evidence="4 5" key="1">
    <citation type="journal article" date="2024" name="Nat. Commun.">
        <title>Phylogenomics reveals the evolutionary origins of lichenization in chlorophyte algae.</title>
        <authorList>
            <person name="Puginier C."/>
            <person name="Libourel C."/>
            <person name="Otte J."/>
            <person name="Skaloud P."/>
            <person name="Haon M."/>
            <person name="Grisel S."/>
            <person name="Petersen M."/>
            <person name="Berrin J.G."/>
            <person name="Delaux P.M."/>
            <person name="Dal Grande F."/>
            <person name="Keller J."/>
        </authorList>
    </citation>
    <scope>NUCLEOTIDE SEQUENCE [LARGE SCALE GENOMIC DNA]</scope>
    <source>
        <strain evidence="4 5">SAG 245.80</strain>
    </source>
</reference>
<dbReference type="PANTHER" id="PTHR43540:SF1">
    <property type="entry name" value="ISOCHORISMATASE HYDROLASE"/>
    <property type="match status" value="1"/>
</dbReference>
<dbReference type="AlphaFoldDB" id="A0AAW1SCV7"/>
<evidence type="ECO:0000313" key="4">
    <source>
        <dbReference type="EMBL" id="KAK9843807.1"/>
    </source>
</evidence>
<protein>
    <recommendedName>
        <fullName evidence="3">Isochorismatase-like domain-containing protein</fullName>
    </recommendedName>
</protein>
<dbReference type="InterPro" id="IPR050272">
    <property type="entry name" value="Isochorismatase-like_hydrls"/>
</dbReference>
<evidence type="ECO:0000259" key="3">
    <source>
        <dbReference type="Pfam" id="PF00857"/>
    </source>
</evidence>
<evidence type="ECO:0000256" key="1">
    <source>
        <dbReference type="ARBA" id="ARBA00006336"/>
    </source>
</evidence>
<organism evidence="4 5">
    <name type="scientific">Elliptochloris bilobata</name>
    <dbReference type="NCBI Taxonomy" id="381761"/>
    <lineage>
        <taxon>Eukaryota</taxon>
        <taxon>Viridiplantae</taxon>
        <taxon>Chlorophyta</taxon>
        <taxon>core chlorophytes</taxon>
        <taxon>Trebouxiophyceae</taxon>
        <taxon>Trebouxiophyceae incertae sedis</taxon>
        <taxon>Elliptochloris clade</taxon>
        <taxon>Elliptochloris</taxon>
    </lineage>
</organism>
<feature type="domain" description="Isochorismatase-like" evidence="3">
    <location>
        <begin position="59"/>
        <end position="245"/>
    </location>
</feature>
<name>A0AAW1SCV7_9CHLO</name>
<dbReference type="GO" id="GO:0016787">
    <property type="term" value="F:hydrolase activity"/>
    <property type="evidence" value="ECO:0007669"/>
    <property type="project" value="UniProtKB-KW"/>
</dbReference>
<sequence length="268" mass="29124">MQRISSAADGRSFAEILIDCFRNQYLGPGVPALAPSAPQTAYCKPQRHLREAALVPRDSALLFVDVQNYNCSLQGAINMASCQRVGEQGRAQAPGTEYWWRALEAAEARWKRLRAACKRAGIEVIYTVMQSLTADGRDRSLDYKISGFHVPPGSFDAQVLECVAPGEDDIVLPKTSSSVFISTNLDYLLRCLGKRQVVVVGALTDQCVEGAVRDACDLQYLVTLVTDACVTMSSERQEASLRAIGGYCRQRTTEQLLAELAPAAAAGS</sequence>
<dbReference type="InterPro" id="IPR036380">
    <property type="entry name" value="Isochorismatase-like_sf"/>
</dbReference>
<dbReference type="Proteomes" id="UP001445335">
    <property type="component" value="Unassembled WGS sequence"/>
</dbReference>
<comment type="caution">
    <text evidence="4">The sequence shown here is derived from an EMBL/GenBank/DDBJ whole genome shotgun (WGS) entry which is preliminary data.</text>
</comment>
<dbReference type="CDD" id="cd00431">
    <property type="entry name" value="cysteine_hydrolases"/>
    <property type="match status" value="1"/>
</dbReference>
<dbReference type="Gene3D" id="3.40.50.850">
    <property type="entry name" value="Isochorismatase-like"/>
    <property type="match status" value="1"/>
</dbReference>
<gene>
    <name evidence="4" type="ORF">WJX81_007101</name>
</gene>
<dbReference type="Pfam" id="PF00857">
    <property type="entry name" value="Isochorismatase"/>
    <property type="match status" value="1"/>
</dbReference>
<evidence type="ECO:0000256" key="2">
    <source>
        <dbReference type="ARBA" id="ARBA00022801"/>
    </source>
</evidence>
<dbReference type="EMBL" id="JALJOU010000005">
    <property type="protein sequence ID" value="KAK9843807.1"/>
    <property type="molecule type" value="Genomic_DNA"/>
</dbReference>
<dbReference type="InterPro" id="IPR000868">
    <property type="entry name" value="Isochorismatase-like_dom"/>
</dbReference>
<keyword evidence="2" id="KW-0378">Hydrolase</keyword>